<evidence type="ECO:0000313" key="3">
    <source>
        <dbReference type="Proteomes" id="UP000244005"/>
    </source>
</evidence>
<feature type="compositionally biased region" description="Basic and acidic residues" evidence="1">
    <location>
        <begin position="1"/>
        <end position="46"/>
    </location>
</feature>
<protein>
    <submittedName>
        <fullName evidence="2">Uncharacterized protein</fullName>
    </submittedName>
</protein>
<feature type="region of interest" description="Disordered" evidence="1">
    <location>
        <begin position="1"/>
        <end position="84"/>
    </location>
</feature>
<dbReference type="EMBL" id="KZ772688">
    <property type="protein sequence ID" value="PTQ45023.1"/>
    <property type="molecule type" value="Genomic_DNA"/>
</dbReference>
<keyword evidence="3" id="KW-1185">Reference proteome</keyword>
<proteinExistence type="predicted"/>
<reference evidence="3" key="1">
    <citation type="journal article" date="2017" name="Cell">
        <title>Insights into land plant evolution garnered from the Marchantia polymorpha genome.</title>
        <authorList>
            <person name="Bowman J.L."/>
            <person name="Kohchi T."/>
            <person name="Yamato K.T."/>
            <person name="Jenkins J."/>
            <person name="Shu S."/>
            <person name="Ishizaki K."/>
            <person name="Yamaoka S."/>
            <person name="Nishihama R."/>
            <person name="Nakamura Y."/>
            <person name="Berger F."/>
            <person name="Adam C."/>
            <person name="Aki S.S."/>
            <person name="Althoff F."/>
            <person name="Araki T."/>
            <person name="Arteaga-Vazquez M.A."/>
            <person name="Balasubrmanian S."/>
            <person name="Barry K."/>
            <person name="Bauer D."/>
            <person name="Boehm C.R."/>
            <person name="Briginshaw L."/>
            <person name="Caballero-Perez J."/>
            <person name="Catarino B."/>
            <person name="Chen F."/>
            <person name="Chiyoda S."/>
            <person name="Chovatia M."/>
            <person name="Davies K.M."/>
            <person name="Delmans M."/>
            <person name="Demura T."/>
            <person name="Dierschke T."/>
            <person name="Dolan L."/>
            <person name="Dorantes-Acosta A.E."/>
            <person name="Eklund D.M."/>
            <person name="Florent S.N."/>
            <person name="Flores-Sandoval E."/>
            <person name="Fujiyama A."/>
            <person name="Fukuzawa H."/>
            <person name="Galik B."/>
            <person name="Grimanelli D."/>
            <person name="Grimwood J."/>
            <person name="Grossniklaus U."/>
            <person name="Hamada T."/>
            <person name="Haseloff J."/>
            <person name="Hetherington A.J."/>
            <person name="Higo A."/>
            <person name="Hirakawa Y."/>
            <person name="Hundley H.N."/>
            <person name="Ikeda Y."/>
            <person name="Inoue K."/>
            <person name="Inoue S.I."/>
            <person name="Ishida S."/>
            <person name="Jia Q."/>
            <person name="Kakita M."/>
            <person name="Kanazawa T."/>
            <person name="Kawai Y."/>
            <person name="Kawashima T."/>
            <person name="Kennedy M."/>
            <person name="Kinose K."/>
            <person name="Kinoshita T."/>
            <person name="Kohara Y."/>
            <person name="Koide E."/>
            <person name="Komatsu K."/>
            <person name="Kopischke S."/>
            <person name="Kubo M."/>
            <person name="Kyozuka J."/>
            <person name="Lagercrantz U."/>
            <person name="Lin S.S."/>
            <person name="Lindquist E."/>
            <person name="Lipzen A.M."/>
            <person name="Lu C.W."/>
            <person name="De Luna E."/>
            <person name="Martienssen R.A."/>
            <person name="Minamino N."/>
            <person name="Mizutani M."/>
            <person name="Mizutani M."/>
            <person name="Mochizuki N."/>
            <person name="Monte I."/>
            <person name="Mosher R."/>
            <person name="Nagasaki H."/>
            <person name="Nakagami H."/>
            <person name="Naramoto S."/>
            <person name="Nishitani K."/>
            <person name="Ohtani M."/>
            <person name="Okamoto T."/>
            <person name="Okumura M."/>
            <person name="Phillips J."/>
            <person name="Pollak B."/>
            <person name="Reinders A."/>
            <person name="Rovekamp M."/>
            <person name="Sano R."/>
            <person name="Sawa S."/>
            <person name="Schmid M.W."/>
            <person name="Shirakawa M."/>
            <person name="Solano R."/>
            <person name="Spunde A."/>
            <person name="Suetsugu N."/>
            <person name="Sugano S."/>
            <person name="Sugiyama A."/>
            <person name="Sun R."/>
            <person name="Suzuki Y."/>
            <person name="Takenaka M."/>
            <person name="Takezawa D."/>
            <person name="Tomogane H."/>
            <person name="Tsuzuki M."/>
            <person name="Ueda T."/>
            <person name="Umeda M."/>
            <person name="Ward J.M."/>
            <person name="Watanabe Y."/>
            <person name="Yazaki K."/>
            <person name="Yokoyama R."/>
            <person name="Yoshitake Y."/>
            <person name="Yotsui I."/>
            <person name="Zachgo S."/>
            <person name="Schmutz J."/>
        </authorList>
    </citation>
    <scope>NUCLEOTIDE SEQUENCE [LARGE SCALE GENOMIC DNA]</scope>
    <source>
        <strain evidence="3">Tak-1</strain>
    </source>
</reference>
<accession>A0A2R6XFZ1</accession>
<gene>
    <name evidence="2" type="ORF">MARPO_0016s0084</name>
</gene>
<dbReference type="Proteomes" id="UP000244005">
    <property type="component" value="Unassembled WGS sequence"/>
</dbReference>
<evidence type="ECO:0000256" key="1">
    <source>
        <dbReference type="SAM" id="MobiDB-lite"/>
    </source>
</evidence>
<organism evidence="2 3">
    <name type="scientific">Marchantia polymorpha</name>
    <name type="common">Common liverwort</name>
    <name type="synonym">Marchantia aquatica</name>
    <dbReference type="NCBI Taxonomy" id="3197"/>
    <lineage>
        <taxon>Eukaryota</taxon>
        <taxon>Viridiplantae</taxon>
        <taxon>Streptophyta</taxon>
        <taxon>Embryophyta</taxon>
        <taxon>Marchantiophyta</taxon>
        <taxon>Marchantiopsida</taxon>
        <taxon>Marchantiidae</taxon>
        <taxon>Marchantiales</taxon>
        <taxon>Marchantiaceae</taxon>
        <taxon>Marchantia</taxon>
    </lineage>
</organism>
<name>A0A2R6XFZ1_MARPO</name>
<sequence length="133" mass="14963">MFFYERRRFSHARERMRQRGEEEQKRPREVRRETGSGEKIMREGTRPGRKHGPGRKAGMTDTGGAQFRTSGSGSKTEGGRPEADDINYSFSICPRAALPGGSMFTLGDVQVAVRHCCPLHVSNLFLFRSFPLG</sequence>
<dbReference type="AlphaFoldDB" id="A0A2R6XFZ1"/>
<evidence type="ECO:0000313" key="2">
    <source>
        <dbReference type="EMBL" id="PTQ45023.1"/>
    </source>
</evidence>